<accession>A0ABD2A692</accession>
<keyword evidence="1" id="KW-0472">Membrane</keyword>
<dbReference type="Proteomes" id="UP001607302">
    <property type="component" value="Unassembled WGS sequence"/>
</dbReference>
<keyword evidence="1" id="KW-0812">Transmembrane</keyword>
<sequence>MQYAYNDILLLFDFYKRKQTKSNIIFPRQQVVILLPVFISCQLFNTSYFLPLNLYFNNRFAYL</sequence>
<dbReference type="AlphaFoldDB" id="A0ABD2A692"/>
<proteinExistence type="predicted"/>
<reference evidence="2 3" key="1">
    <citation type="journal article" date="2024" name="Ann. Entomol. Soc. Am.">
        <title>Genomic analyses of the southern and eastern yellowjacket wasps (Hymenoptera: Vespidae) reveal evolutionary signatures of social life.</title>
        <authorList>
            <person name="Catto M.A."/>
            <person name="Caine P.B."/>
            <person name="Orr S.E."/>
            <person name="Hunt B.G."/>
            <person name="Goodisman M.A.D."/>
        </authorList>
    </citation>
    <scope>NUCLEOTIDE SEQUENCE [LARGE SCALE GENOMIC DNA]</scope>
    <source>
        <strain evidence="2">233</strain>
        <tissue evidence="2">Head and thorax</tissue>
    </source>
</reference>
<keyword evidence="1" id="KW-1133">Transmembrane helix</keyword>
<comment type="caution">
    <text evidence="2">The sequence shown here is derived from an EMBL/GenBank/DDBJ whole genome shotgun (WGS) entry which is preliminary data.</text>
</comment>
<name>A0ABD2A692_VESSQ</name>
<evidence type="ECO:0000313" key="3">
    <source>
        <dbReference type="Proteomes" id="UP001607302"/>
    </source>
</evidence>
<dbReference type="EMBL" id="JAUDFV010000154">
    <property type="protein sequence ID" value="KAL2715852.1"/>
    <property type="molecule type" value="Genomic_DNA"/>
</dbReference>
<gene>
    <name evidence="2" type="ORF">V1478_013528</name>
</gene>
<keyword evidence="3" id="KW-1185">Reference proteome</keyword>
<protein>
    <submittedName>
        <fullName evidence="2">Uncharacterized protein</fullName>
    </submittedName>
</protein>
<feature type="transmembrane region" description="Helical" evidence="1">
    <location>
        <begin position="31"/>
        <end position="50"/>
    </location>
</feature>
<organism evidence="2 3">
    <name type="scientific">Vespula squamosa</name>
    <name type="common">Southern yellow jacket</name>
    <name type="synonym">Wasp</name>
    <dbReference type="NCBI Taxonomy" id="30214"/>
    <lineage>
        <taxon>Eukaryota</taxon>
        <taxon>Metazoa</taxon>
        <taxon>Ecdysozoa</taxon>
        <taxon>Arthropoda</taxon>
        <taxon>Hexapoda</taxon>
        <taxon>Insecta</taxon>
        <taxon>Pterygota</taxon>
        <taxon>Neoptera</taxon>
        <taxon>Endopterygota</taxon>
        <taxon>Hymenoptera</taxon>
        <taxon>Apocrita</taxon>
        <taxon>Aculeata</taxon>
        <taxon>Vespoidea</taxon>
        <taxon>Vespidae</taxon>
        <taxon>Vespinae</taxon>
        <taxon>Vespula</taxon>
    </lineage>
</organism>
<evidence type="ECO:0000313" key="2">
    <source>
        <dbReference type="EMBL" id="KAL2715852.1"/>
    </source>
</evidence>
<evidence type="ECO:0000256" key="1">
    <source>
        <dbReference type="SAM" id="Phobius"/>
    </source>
</evidence>